<evidence type="ECO:0000313" key="9">
    <source>
        <dbReference type="Proteomes" id="UP001286174"/>
    </source>
</evidence>
<reference evidence="8 9" key="1">
    <citation type="submission" date="2022-03" db="EMBL/GenBank/DDBJ databases">
        <title>Novel taxa within the pig intestine.</title>
        <authorList>
            <person name="Wylensek D."/>
            <person name="Bishof K."/>
            <person name="Afrizal A."/>
            <person name="Clavel T."/>
        </authorList>
    </citation>
    <scope>NUCLEOTIDE SEQUENCE [LARGE SCALE GENOMIC DNA]</scope>
    <source>
        <strain evidence="8 9">CLA-KB-P133</strain>
    </source>
</reference>
<name>A0AB35U5V9_9FIRM</name>
<feature type="transmembrane region" description="Helical" evidence="6">
    <location>
        <begin position="85"/>
        <end position="107"/>
    </location>
</feature>
<proteinExistence type="inferred from homology"/>
<comment type="caution">
    <text evidence="8">The sequence shown here is derived from an EMBL/GenBank/DDBJ whole genome shotgun (WGS) entry which is preliminary data.</text>
</comment>
<dbReference type="InterPro" id="IPR007267">
    <property type="entry name" value="GtrA_DPMS_TM"/>
</dbReference>
<comment type="similarity">
    <text evidence="2">Belongs to the GtrA family.</text>
</comment>
<evidence type="ECO:0000256" key="2">
    <source>
        <dbReference type="ARBA" id="ARBA00009399"/>
    </source>
</evidence>
<feature type="transmembrane region" description="Helical" evidence="6">
    <location>
        <begin position="45"/>
        <end position="64"/>
    </location>
</feature>
<feature type="domain" description="GtrA/DPMS transmembrane" evidence="7">
    <location>
        <begin position="21"/>
        <end position="138"/>
    </location>
</feature>
<evidence type="ECO:0000313" key="8">
    <source>
        <dbReference type="EMBL" id="MDX8420340.1"/>
    </source>
</evidence>
<dbReference type="InterPro" id="IPR051401">
    <property type="entry name" value="GtrA_CellWall_Glycosyl"/>
</dbReference>
<feature type="transmembrane region" description="Helical" evidence="6">
    <location>
        <begin position="119"/>
        <end position="138"/>
    </location>
</feature>
<dbReference type="GO" id="GO:0005886">
    <property type="term" value="C:plasma membrane"/>
    <property type="evidence" value="ECO:0007669"/>
    <property type="project" value="TreeGrafter"/>
</dbReference>
<gene>
    <name evidence="8" type="ORF">MOZ60_09610</name>
</gene>
<organism evidence="8 9">
    <name type="scientific">Grylomicrobium aquisgranensis</name>
    <dbReference type="NCBI Taxonomy" id="2926318"/>
    <lineage>
        <taxon>Bacteria</taxon>
        <taxon>Bacillati</taxon>
        <taxon>Bacillota</taxon>
        <taxon>Erysipelotrichia</taxon>
        <taxon>Erysipelotrichales</taxon>
        <taxon>Erysipelotrichaceae</taxon>
        <taxon>Grylomicrobium</taxon>
    </lineage>
</organism>
<dbReference type="EMBL" id="JALBUR010000032">
    <property type="protein sequence ID" value="MDX8420340.1"/>
    <property type="molecule type" value="Genomic_DNA"/>
</dbReference>
<feature type="transmembrane region" description="Helical" evidence="6">
    <location>
        <begin position="21"/>
        <end position="39"/>
    </location>
</feature>
<evidence type="ECO:0000259" key="7">
    <source>
        <dbReference type="Pfam" id="PF04138"/>
    </source>
</evidence>
<keyword evidence="9" id="KW-1185">Reference proteome</keyword>
<protein>
    <submittedName>
        <fullName evidence="8">GtrA family protein</fullName>
    </submittedName>
</protein>
<dbReference type="PANTHER" id="PTHR38459:SF5">
    <property type="entry name" value="CELL WALL TEICHOIC ACID GLYCOSYLATION PROTEIN GTCA"/>
    <property type="match status" value="1"/>
</dbReference>
<dbReference type="Pfam" id="PF04138">
    <property type="entry name" value="GtrA_DPMS_TM"/>
    <property type="match status" value="1"/>
</dbReference>
<dbReference type="AlphaFoldDB" id="A0AB35U5V9"/>
<keyword evidence="3 6" id="KW-0812">Transmembrane</keyword>
<dbReference type="GO" id="GO:0000271">
    <property type="term" value="P:polysaccharide biosynthetic process"/>
    <property type="evidence" value="ECO:0007669"/>
    <property type="project" value="InterPro"/>
</dbReference>
<keyword evidence="4 6" id="KW-1133">Transmembrane helix</keyword>
<dbReference type="Proteomes" id="UP001286174">
    <property type="component" value="Unassembled WGS sequence"/>
</dbReference>
<sequence length="143" mass="16476">MDSDKQKNHGLVEKYHDVIPYTVFGVLTTLVNIVTYWLFAHFLHISIMTSTVLSWVLSVLFAYVTNRKWVFRSDAAAARAILREMSLFFSCRLATGALDWLNMFLFAKTLGWNDVWVKTISNVVVIIVNYAASKLLIFRHREG</sequence>
<evidence type="ECO:0000256" key="3">
    <source>
        <dbReference type="ARBA" id="ARBA00022692"/>
    </source>
</evidence>
<evidence type="ECO:0000256" key="1">
    <source>
        <dbReference type="ARBA" id="ARBA00004141"/>
    </source>
</evidence>
<dbReference type="RefSeq" id="WP_277653358.1">
    <property type="nucleotide sequence ID" value="NZ_JALBUR010000032.1"/>
</dbReference>
<dbReference type="PANTHER" id="PTHR38459">
    <property type="entry name" value="PROPHAGE BACTOPRENOL-LINKED GLUCOSE TRANSLOCASE HOMOLOG"/>
    <property type="match status" value="1"/>
</dbReference>
<keyword evidence="5 6" id="KW-0472">Membrane</keyword>
<evidence type="ECO:0000256" key="6">
    <source>
        <dbReference type="SAM" id="Phobius"/>
    </source>
</evidence>
<comment type="subcellular location">
    <subcellularLocation>
        <location evidence="1">Membrane</location>
        <topology evidence="1">Multi-pass membrane protein</topology>
    </subcellularLocation>
</comment>
<evidence type="ECO:0000256" key="4">
    <source>
        <dbReference type="ARBA" id="ARBA00022989"/>
    </source>
</evidence>
<accession>A0AB35U5V9</accession>
<evidence type="ECO:0000256" key="5">
    <source>
        <dbReference type="ARBA" id="ARBA00023136"/>
    </source>
</evidence>